<dbReference type="Proteomes" id="UP000077037">
    <property type="component" value="Unassembled WGS sequence"/>
</dbReference>
<dbReference type="RefSeq" id="WP_066414641.1">
    <property type="nucleotide sequence ID" value="NZ_FKBS01000017.1"/>
</dbReference>
<keyword evidence="2" id="KW-0732">Signal</keyword>
<gene>
    <name evidence="3" type="ORF">SAMEA1982600_03086</name>
</gene>
<feature type="chain" id="PRO_5007615075" description="Lipoprotein" evidence="2">
    <location>
        <begin position="27"/>
        <end position="63"/>
    </location>
</feature>
<evidence type="ECO:0000256" key="2">
    <source>
        <dbReference type="SAM" id="SignalP"/>
    </source>
</evidence>
<dbReference type="PROSITE" id="PS51257">
    <property type="entry name" value="PROKAR_LIPOPROTEIN"/>
    <property type="match status" value="1"/>
</dbReference>
<accession>A0A157Q306</accession>
<dbReference type="EMBL" id="FKBS01000017">
    <property type="protein sequence ID" value="SAI39479.1"/>
    <property type="molecule type" value="Genomic_DNA"/>
</dbReference>
<evidence type="ECO:0000313" key="4">
    <source>
        <dbReference type="Proteomes" id="UP000077037"/>
    </source>
</evidence>
<protein>
    <recommendedName>
        <fullName evidence="5">Lipoprotein</fullName>
    </recommendedName>
</protein>
<evidence type="ECO:0000256" key="1">
    <source>
        <dbReference type="SAM" id="MobiDB-lite"/>
    </source>
</evidence>
<reference evidence="3 4" key="1">
    <citation type="submission" date="2016-03" db="EMBL/GenBank/DDBJ databases">
        <authorList>
            <consortium name="Pathogen Informatics"/>
        </authorList>
    </citation>
    <scope>NUCLEOTIDE SEQUENCE [LARGE SCALE GENOMIC DNA]</scope>
    <source>
        <strain evidence="3 4">NCTC13364</strain>
    </source>
</reference>
<feature type="signal peptide" evidence="2">
    <location>
        <begin position="1"/>
        <end position="26"/>
    </location>
</feature>
<evidence type="ECO:0000313" key="3">
    <source>
        <dbReference type="EMBL" id="SAI39479.1"/>
    </source>
</evidence>
<feature type="region of interest" description="Disordered" evidence="1">
    <location>
        <begin position="28"/>
        <end position="63"/>
    </location>
</feature>
<sequence length="63" mass="6482">MPIERDARLWRRLGAGLLLAATLALSACGGDHDSDSDNGDGGGETPTEPGTPPAQQPQLRCAP</sequence>
<organism evidence="3 4">
    <name type="scientific">Bordetella ansorpii</name>
    <dbReference type="NCBI Taxonomy" id="288768"/>
    <lineage>
        <taxon>Bacteria</taxon>
        <taxon>Pseudomonadati</taxon>
        <taxon>Pseudomonadota</taxon>
        <taxon>Betaproteobacteria</taxon>
        <taxon>Burkholderiales</taxon>
        <taxon>Alcaligenaceae</taxon>
        <taxon>Bordetella</taxon>
    </lineage>
</organism>
<evidence type="ECO:0008006" key="5">
    <source>
        <dbReference type="Google" id="ProtNLM"/>
    </source>
</evidence>
<proteinExistence type="predicted"/>
<name>A0A157Q306_9BORD</name>
<dbReference type="AlphaFoldDB" id="A0A157Q306"/>